<dbReference type="GO" id="GO:0003700">
    <property type="term" value="F:DNA-binding transcription factor activity"/>
    <property type="evidence" value="ECO:0007669"/>
    <property type="project" value="InterPro"/>
</dbReference>
<proteinExistence type="predicted"/>
<dbReference type="EMBL" id="JAAOIV010000014">
    <property type="protein sequence ID" value="NHN57292.1"/>
    <property type="molecule type" value="Genomic_DNA"/>
</dbReference>
<dbReference type="GO" id="GO:0006950">
    <property type="term" value="P:response to stress"/>
    <property type="evidence" value="ECO:0007669"/>
    <property type="project" value="TreeGrafter"/>
</dbReference>
<feature type="domain" description="HTH marR-type" evidence="1">
    <location>
        <begin position="1"/>
        <end position="131"/>
    </location>
</feature>
<dbReference type="InterPro" id="IPR039422">
    <property type="entry name" value="MarR/SlyA-like"/>
</dbReference>
<comment type="caution">
    <text evidence="2">The sequence shown here is derived from an EMBL/GenBank/DDBJ whole genome shotgun (WGS) entry which is preliminary data.</text>
</comment>
<dbReference type="InterPro" id="IPR000835">
    <property type="entry name" value="HTH_MarR-typ"/>
</dbReference>
<dbReference type="InterPro" id="IPR036388">
    <property type="entry name" value="WH-like_DNA-bd_sf"/>
</dbReference>
<gene>
    <name evidence="2" type="ORF">G9U51_16090</name>
</gene>
<name>A0A967B3E3_9MICO</name>
<protein>
    <submittedName>
        <fullName evidence="2">MarR family transcriptional regulator</fullName>
    </submittedName>
</protein>
<evidence type="ECO:0000313" key="3">
    <source>
        <dbReference type="Proteomes" id="UP000744769"/>
    </source>
</evidence>
<dbReference type="PRINTS" id="PR00598">
    <property type="entry name" value="HTHMARR"/>
</dbReference>
<dbReference type="PANTHER" id="PTHR33164:SF43">
    <property type="entry name" value="HTH-TYPE TRANSCRIPTIONAL REPRESSOR YETL"/>
    <property type="match status" value="1"/>
</dbReference>
<reference evidence="2" key="1">
    <citation type="submission" date="2020-03" db="EMBL/GenBank/DDBJ databases">
        <title>Draft sequencing of Calidifontibacter sp. DB0510.</title>
        <authorList>
            <person name="Kim D.-U."/>
        </authorList>
    </citation>
    <scope>NUCLEOTIDE SEQUENCE</scope>
    <source>
        <strain evidence="2">DB0510</strain>
    </source>
</reference>
<dbReference type="InterPro" id="IPR036390">
    <property type="entry name" value="WH_DNA-bd_sf"/>
</dbReference>
<sequence>MPVVAALLVARAHHAERAVSKALSGTELAAAHWFILDFVASSPSSGMSEIAVGTGLPAPTLTRHMDRLVDRNFVYRVLDPADRRRVGLRLTERGEAFIDEHQSGVHEMLREVFGAADSWELEAVQRALAKG</sequence>
<dbReference type="PROSITE" id="PS50995">
    <property type="entry name" value="HTH_MARR_2"/>
    <property type="match status" value="1"/>
</dbReference>
<dbReference type="PANTHER" id="PTHR33164">
    <property type="entry name" value="TRANSCRIPTIONAL REGULATOR, MARR FAMILY"/>
    <property type="match status" value="1"/>
</dbReference>
<evidence type="ECO:0000259" key="1">
    <source>
        <dbReference type="PROSITE" id="PS50995"/>
    </source>
</evidence>
<evidence type="ECO:0000313" key="2">
    <source>
        <dbReference type="EMBL" id="NHN57292.1"/>
    </source>
</evidence>
<dbReference type="SMART" id="SM00347">
    <property type="entry name" value="HTH_MARR"/>
    <property type="match status" value="1"/>
</dbReference>
<dbReference type="Pfam" id="PF12802">
    <property type="entry name" value="MarR_2"/>
    <property type="match status" value="1"/>
</dbReference>
<organism evidence="2 3">
    <name type="scientific">Metallococcus carri</name>
    <dbReference type="NCBI Taxonomy" id="1656884"/>
    <lineage>
        <taxon>Bacteria</taxon>
        <taxon>Bacillati</taxon>
        <taxon>Actinomycetota</taxon>
        <taxon>Actinomycetes</taxon>
        <taxon>Micrococcales</taxon>
        <taxon>Dermacoccaceae</taxon>
        <taxon>Metallococcus</taxon>
    </lineage>
</organism>
<dbReference type="Proteomes" id="UP000744769">
    <property type="component" value="Unassembled WGS sequence"/>
</dbReference>
<accession>A0A967B3E3</accession>
<dbReference type="Gene3D" id="1.10.10.10">
    <property type="entry name" value="Winged helix-like DNA-binding domain superfamily/Winged helix DNA-binding domain"/>
    <property type="match status" value="1"/>
</dbReference>
<dbReference type="AlphaFoldDB" id="A0A967B3E3"/>
<dbReference type="SUPFAM" id="SSF46785">
    <property type="entry name" value="Winged helix' DNA-binding domain"/>
    <property type="match status" value="1"/>
</dbReference>
<keyword evidence="3" id="KW-1185">Reference proteome</keyword>